<dbReference type="Proteomes" id="UP000204391">
    <property type="component" value="Chromosome"/>
</dbReference>
<accession>A0A221MBK9</accession>
<dbReference type="KEGG" id="vne:CFK40_08550"/>
<dbReference type="GO" id="GO:0016829">
    <property type="term" value="F:lyase activity"/>
    <property type="evidence" value="ECO:0007669"/>
    <property type="project" value="UniProtKB-KW"/>
</dbReference>
<keyword evidence="2" id="KW-0456">Lyase</keyword>
<protein>
    <submittedName>
        <fullName evidence="4">Enoyl-CoA hydratase</fullName>
    </submittedName>
</protein>
<dbReference type="PROSITE" id="PS00166">
    <property type="entry name" value="ENOYL_COA_HYDRATASE"/>
    <property type="match status" value="1"/>
</dbReference>
<proteinExistence type="inferred from homology"/>
<dbReference type="InterPro" id="IPR001753">
    <property type="entry name" value="Enoyl-CoA_hydra/iso"/>
</dbReference>
<dbReference type="RefSeq" id="WP_089531909.1">
    <property type="nucleotide sequence ID" value="NZ_CP022437.1"/>
</dbReference>
<dbReference type="PANTHER" id="PTHR11941:SF175">
    <property type="entry name" value="ENOYL-COA HYDRATASE-RELATED"/>
    <property type="match status" value="1"/>
</dbReference>
<evidence type="ECO:0000256" key="2">
    <source>
        <dbReference type="ARBA" id="ARBA00023239"/>
    </source>
</evidence>
<evidence type="ECO:0000313" key="5">
    <source>
        <dbReference type="Proteomes" id="UP000204391"/>
    </source>
</evidence>
<dbReference type="InterPro" id="IPR029045">
    <property type="entry name" value="ClpP/crotonase-like_dom_sf"/>
</dbReference>
<name>A0A221MBK9_9BACI</name>
<dbReference type="OrthoDB" id="9775794at2"/>
<keyword evidence="5" id="KW-1185">Reference proteome</keyword>
<gene>
    <name evidence="4" type="ORF">CFK40_08550</name>
</gene>
<dbReference type="PANTHER" id="PTHR11941">
    <property type="entry name" value="ENOYL-COA HYDRATASE-RELATED"/>
    <property type="match status" value="1"/>
</dbReference>
<dbReference type="CDD" id="cd06558">
    <property type="entry name" value="crotonase-like"/>
    <property type="match status" value="1"/>
</dbReference>
<reference evidence="4 5" key="1">
    <citation type="journal article" date="2003" name="Int. J. Syst. Evol. Microbiol.">
        <title>Virgibacillus carmonensis sp. nov., Virgibacillus necropolis sp. nov. and Virgibacillus picturae sp. nov., three novel species isolated from deteriorated mural paintings, transfer of the species of the genus salibacillus to Virgibacillus, as Virgibacillus marismortui comb. nov. and Virgibacillus salexigens comb. nov., and emended description of the genus Virgibacillus.</title>
        <authorList>
            <person name="Heyrman J."/>
            <person name="Logan N.A."/>
            <person name="Busse H.J."/>
            <person name="Balcaen A."/>
            <person name="Lebbe L."/>
            <person name="Rodriguez-Diaz M."/>
            <person name="Swings J."/>
            <person name="De Vos P."/>
        </authorList>
    </citation>
    <scope>NUCLEOTIDE SEQUENCE [LARGE SCALE GENOMIC DNA]</scope>
    <source>
        <strain evidence="4 5">LMG 19488</strain>
    </source>
</reference>
<dbReference type="Gene3D" id="3.90.226.10">
    <property type="entry name" value="2-enoyl-CoA Hydratase, Chain A, domain 1"/>
    <property type="match status" value="1"/>
</dbReference>
<dbReference type="AlphaFoldDB" id="A0A221MBK9"/>
<dbReference type="InterPro" id="IPR018376">
    <property type="entry name" value="Enoyl-CoA_hyd/isom_CS"/>
</dbReference>
<dbReference type="FunFam" id="3.90.226.10:FF:000009">
    <property type="entry name" value="Carnitinyl-CoA dehydratase"/>
    <property type="match status" value="1"/>
</dbReference>
<evidence type="ECO:0000256" key="1">
    <source>
        <dbReference type="ARBA" id="ARBA00005254"/>
    </source>
</evidence>
<evidence type="ECO:0000256" key="3">
    <source>
        <dbReference type="RuleBase" id="RU003707"/>
    </source>
</evidence>
<dbReference type="GO" id="GO:0006635">
    <property type="term" value="P:fatty acid beta-oxidation"/>
    <property type="evidence" value="ECO:0007669"/>
    <property type="project" value="TreeGrafter"/>
</dbReference>
<dbReference type="SUPFAM" id="SSF52096">
    <property type="entry name" value="ClpP/crotonase"/>
    <property type="match status" value="1"/>
</dbReference>
<sequence length="257" mass="27929">MGTLSYEKNNHVALLTIQKPPANALSSALIKDIDQKLDEIENDAGIKAILLRGEGKFFSAGADIKEFTSLQYASDYQSLSENGQSVFDRIEHFSIPVIAAIHGAALGGGLELAMSCHIRFVTESAKLGLPELTLGIIPGFAGTQRLPQYVGTAKAFEMTLSGTPISGSEAYSYGLANQVVSDDEIFDEAFKLAEKIASKSKQTINHIMRLIPYTKSDKFNNGAQEEAKAFGEIFGSDDAKEGIQAFLEKRKPNFQDR</sequence>
<dbReference type="Pfam" id="PF00378">
    <property type="entry name" value="ECH_1"/>
    <property type="match status" value="1"/>
</dbReference>
<dbReference type="NCBIfam" id="NF005803">
    <property type="entry name" value="PRK07658.1"/>
    <property type="match status" value="1"/>
</dbReference>
<dbReference type="EMBL" id="CP022437">
    <property type="protein sequence ID" value="ASN05058.1"/>
    <property type="molecule type" value="Genomic_DNA"/>
</dbReference>
<evidence type="ECO:0000313" key="4">
    <source>
        <dbReference type="EMBL" id="ASN05058.1"/>
    </source>
</evidence>
<comment type="similarity">
    <text evidence="1 3">Belongs to the enoyl-CoA hydratase/isomerase family.</text>
</comment>
<organism evidence="4 5">
    <name type="scientific">Virgibacillus necropolis</name>
    <dbReference type="NCBI Taxonomy" id="163877"/>
    <lineage>
        <taxon>Bacteria</taxon>
        <taxon>Bacillati</taxon>
        <taxon>Bacillota</taxon>
        <taxon>Bacilli</taxon>
        <taxon>Bacillales</taxon>
        <taxon>Bacillaceae</taxon>
        <taxon>Virgibacillus</taxon>
    </lineage>
</organism>